<dbReference type="PRINTS" id="PR00463">
    <property type="entry name" value="EP450I"/>
</dbReference>
<gene>
    <name evidence="13" type="primary">CYP82N6</name>
</gene>
<evidence type="ECO:0000256" key="5">
    <source>
        <dbReference type="ARBA" id="ARBA00022692"/>
    </source>
</evidence>
<dbReference type="EMBL" id="LC316748">
    <property type="protein sequence ID" value="BBD34752.1"/>
    <property type="molecule type" value="Genomic_DNA"/>
</dbReference>
<evidence type="ECO:0000256" key="7">
    <source>
        <dbReference type="ARBA" id="ARBA00022989"/>
    </source>
</evidence>
<dbReference type="PANTHER" id="PTHR47947:SF26">
    <property type="entry name" value="CYTOCHROME P450"/>
    <property type="match status" value="1"/>
</dbReference>
<organism evidence="13">
    <name type="scientific">Eschscholzia californica subsp. californica</name>
    <dbReference type="NCBI Taxonomy" id="222997"/>
    <lineage>
        <taxon>Eukaryota</taxon>
        <taxon>Viridiplantae</taxon>
        <taxon>Streptophyta</taxon>
        <taxon>Embryophyta</taxon>
        <taxon>Tracheophyta</taxon>
        <taxon>Spermatophyta</taxon>
        <taxon>Magnoliopsida</taxon>
        <taxon>Ranunculales</taxon>
        <taxon>Papaveraceae</taxon>
        <taxon>Papaveroideae</taxon>
        <taxon>Eschscholzia</taxon>
    </lineage>
</organism>
<sequence>MLKTLSDKYGPAFIIKLGQRKSLVVSDPRVVKECFTTNDTLFSNRPSTKAFDLMTYSPLSLAFTPYSPYWRELRKISTLKLLSNRHLQTIKKLRLDEVNVCFRRIYDLWKNETSKASVSNFGENRVRVLVDMKKWFEEVSNNVAMRVIVGKHNFGTRIANGEDEEAIEYKTIMDKLLRLASFNLLSDMVPSLGWIDFFQGNIRLMKQNGKKLDILLQRWLDERRINKSSVAEEDQDFVDVLLSVVEENKFSNYDSDTVIKATCLAMIMGATDTTAVTLTWITSLLMNNRHVLRKAQEELDTHVGKDRQVEDSDLKDLVYLNAIVKETMRLYPLGALLERETKNDCQVGRFHIERGTRLLVNVWMVQRDPSVWVDPNEFKPERFLNEKFDIDVGGQHFELIPFGVGRRVCPAVSFALQFLHLVLARLIHGYDLSTLNDAVVDLTESTQGHTNHKATPLDLLLSPRLDANLYGY</sequence>
<evidence type="ECO:0000256" key="6">
    <source>
        <dbReference type="ARBA" id="ARBA00022723"/>
    </source>
</evidence>
<keyword evidence="7" id="KW-1133">Transmembrane helix</keyword>
<dbReference type="AlphaFoldDB" id="A0A2Z6BXW7"/>
<dbReference type="PANTHER" id="PTHR47947">
    <property type="entry name" value="CYTOCHROME P450 82C3-RELATED"/>
    <property type="match status" value="1"/>
</dbReference>
<dbReference type="GO" id="GO:0020037">
    <property type="term" value="F:heme binding"/>
    <property type="evidence" value="ECO:0007669"/>
    <property type="project" value="InterPro"/>
</dbReference>
<comment type="similarity">
    <text evidence="12">Belongs to the cytochrome P450 family.</text>
</comment>
<keyword evidence="12" id="KW-0503">Monooxygenase</keyword>
<comment type="cofactor">
    <cofactor evidence="1 11">
        <name>heme</name>
        <dbReference type="ChEBI" id="CHEBI:30413"/>
    </cofactor>
</comment>
<protein>
    <submittedName>
        <fullName evidence="13">Putative cytochrome P450</fullName>
    </submittedName>
</protein>
<dbReference type="GO" id="GO:0016705">
    <property type="term" value="F:oxidoreductase activity, acting on paired donors, with incorporation or reduction of molecular oxygen"/>
    <property type="evidence" value="ECO:0007669"/>
    <property type="project" value="InterPro"/>
</dbReference>
<dbReference type="GO" id="GO:0005506">
    <property type="term" value="F:iron ion binding"/>
    <property type="evidence" value="ECO:0007669"/>
    <property type="project" value="InterPro"/>
</dbReference>
<dbReference type="PROSITE" id="PS00086">
    <property type="entry name" value="CYTOCHROME_P450"/>
    <property type="match status" value="1"/>
</dbReference>
<evidence type="ECO:0000256" key="11">
    <source>
        <dbReference type="PIRSR" id="PIRSR602401-1"/>
    </source>
</evidence>
<accession>A0A2Z6BXW7</accession>
<evidence type="ECO:0000256" key="1">
    <source>
        <dbReference type="ARBA" id="ARBA00001971"/>
    </source>
</evidence>
<comment type="subcellular location">
    <subcellularLocation>
        <location evidence="2">Membrane</location>
    </subcellularLocation>
</comment>
<keyword evidence="8 12" id="KW-0560">Oxidoreductase</keyword>
<feature type="binding site" description="axial binding residue" evidence="11">
    <location>
        <position position="409"/>
    </location>
    <ligand>
        <name>heme</name>
        <dbReference type="ChEBI" id="CHEBI:30413"/>
    </ligand>
    <ligandPart>
        <name>Fe</name>
        <dbReference type="ChEBI" id="CHEBI:18248"/>
    </ligandPart>
</feature>
<evidence type="ECO:0000256" key="4">
    <source>
        <dbReference type="ARBA" id="ARBA00022617"/>
    </source>
</evidence>
<evidence type="ECO:0000256" key="9">
    <source>
        <dbReference type="ARBA" id="ARBA00023004"/>
    </source>
</evidence>
<dbReference type="InterPro" id="IPR002401">
    <property type="entry name" value="Cyt_P450_E_grp-I"/>
</dbReference>
<comment type="pathway">
    <text evidence="3">Alkaloid biosynthesis.</text>
</comment>
<keyword evidence="9 11" id="KW-0408">Iron</keyword>
<dbReference type="Gene3D" id="1.10.630.10">
    <property type="entry name" value="Cytochrome P450"/>
    <property type="match status" value="1"/>
</dbReference>
<keyword evidence="4 11" id="KW-0349">Heme</keyword>
<reference evidence="13" key="1">
    <citation type="journal article" date="2018" name="Plant Cell Physiol.">
        <title>Mining of the Uncharacterized Cytochrome P450 Genes Involved in Alkaloid Biosynthesis in California Poppy Using a Draft Genome Sequence.</title>
        <authorList>
            <person name="Hori K."/>
            <person name="Yamada Y."/>
            <person name="Purwanto R."/>
            <person name="Minakuchi Y."/>
            <person name="Toyoda A."/>
            <person name="Hirakawa H."/>
            <person name="Sato F."/>
        </authorList>
    </citation>
    <scope>NUCLEOTIDE SEQUENCE</scope>
</reference>
<keyword evidence="6 11" id="KW-0479">Metal-binding</keyword>
<keyword evidence="10" id="KW-0472">Membrane</keyword>
<dbReference type="InterPro" id="IPR036396">
    <property type="entry name" value="Cyt_P450_sf"/>
</dbReference>
<evidence type="ECO:0000256" key="2">
    <source>
        <dbReference type="ARBA" id="ARBA00004370"/>
    </source>
</evidence>
<dbReference type="PRINTS" id="PR00385">
    <property type="entry name" value="P450"/>
</dbReference>
<dbReference type="InterPro" id="IPR017972">
    <property type="entry name" value="Cyt_P450_CS"/>
</dbReference>
<dbReference type="GO" id="GO:0033075">
    <property type="term" value="P:isoquinoline alkaloid biosynthetic process"/>
    <property type="evidence" value="ECO:0007669"/>
    <property type="project" value="UniProtKB-ARBA"/>
</dbReference>
<evidence type="ECO:0000256" key="10">
    <source>
        <dbReference type="ARBA" id="ARBA00023136"/>
    </source>
</evidence>
<evidence type="ECO:0000313" key="13">
    <source>
        <dbReference type="EMBL" id="BBD34752.1"/>
    </source>
</evidence>
<dbReference type="Pfam" id="PF00067">
    <property type="entry name" value="p450"/>
    <property type="match status" value="1"/>
</dbReference>
<evidence type="ECO:0000256" key="12">
    <source>
        <dbReference type="RuleBase" id="RU000461"/>
    </source>
</evidence>
<evidence type="ECO:0000256" key="8">
    <source>
        <dbReference type="ARBA" id="ARBA00023002"/>
    </source>
</evidence>
<dbReference type="GO" id="GO:0004497">
    <property type="term" value="F:monooxygenase activity"/>
    <property type="evidence" value="ECO:0007669"/>
    <property type="project" value="UniProtKB-KW"/>
</dbReference>
<dbReference type="SUPFAM" id="SSF48264">
    <property type="entry name" value="Cytochrome P450"/>
    <property type="match status" value="1"/>
</dbReference>
<dbReference type="GO" id="GO:0016020">
    <property type="term" value="C:membrane"/>
    <property type="evidence" value="ECO:0007669"/>
    <property type="project" value="UniProtKB-SubCell"/>
</dbReference>
<proteinExistence type="inferred from homology"/>
<evidence type="ECO:0000256" key="3">
    <source>
        <dbReference type="ARBA" id="ARBA00004913"/>
    </source>
</evidence>
<dbReference type="InterPro" id="IPR001128">
    <property type="entry name" value="Cyt_P450"/>
</dbReference>
<name>A0A2Z6BXW7_ESCCA</name>
<dbReference type="InterPro" id="IPR050651">
    <property type="entry name" value="Plant_Cytochrome_P450_Monoox"/>
</dbReference>
<keyword evidence="5" id="KW-0812">Transmembrane</keyword>
<dbReference type="FunFam" id="1.10.630.10:FF:000026">
    <property type="entry name" value="Cytochrome P450 82C4"/>
    <property type="match status" value="1"/>
</dbReference>